<dbReference type="Pfam" id="PF06580">
    <property type="entry name" value="His_kinase"/>
    <property type="match status" value="1"/>
</dbReference>
<name>A0A8J8MIC7_9FIRM</name>
<evidence type="ECO:0000256" key="3">
    <source>
        <dbReference type="ARBA" id="ARBA00012438"/>
    </source>
</evidence>
<dbReference type="KEGG" id="vpy:HZI73_07710"/>
<dbReference type="EMBL" id="CP058649">
    <property type="protein sequence ID" value="QUI22190.1"/>
    <property type="molecule type" value="Genomic_DNA"/>
</dbReference>
<evidence type="ECO:0000256" key="5">
    <source>
        <dbReference type="ARBA" id="ARBA00022679"/>
    </source>
</evidence>
<dbReference type="Gene3D" id="6.10.340.10">
    <property type="match status" value="1"/>
</dbReference>
<dbReference type="Pfam" id="PF00672">
    <property type="entry name" value="HAMP"/>
    <property type="match status" value="1"/>
</dbReference>
<feature type="domain" description="Histidine kinase" evidence="9">
    <location>
        <begin position="448"/>
        <end position="557"/>
    </location>
</feature>
<evidence type="ECO:0000259" key="10">
    <source>
        <dbReference type="PROSITE" id="PS50885"/>
    </source>
</evidence>
<keyword evidence="8" id="KW-0472">Membrane</keyword>
<evidence type="ECO:0000256" key="1">
    <source>
        <dbReference type="ARBA" id="ARBA00000085"/>
    </source>
</evidence>
<keyword evidence="8" id="KW-0812">Transmembrane</keyword>
<dbReference type="Proteomes" id="UP000683246">
    <property type="component" value="Chromosome"/>
</dbReference>
<keyword evidence="7" id="KW-0902">Two-component regulatory system</keyword>
<evidence type="ECO:0000256" key="8">
    <source>
        <dbReference type="SAM" id="Phobius"/>
    </source>
</evidence>
<comment type="subcellular location">
    <subcellularLocation>
        <location evidence="2">Membrane</location>
    </subcellularLocation>
</comment>
<reference evidence="11" key="1">
    <citation type="submission" date="2020-07" db="EMBL/GenBank/DDBJ databases">
        <title>Vallitalea pronyensis genome.</title>
        <authorList>
            <person name="Postec A."/>
        </authorList>
    </citation>
    <scope>NUCLEOTIDE SEQUENCE</scope>
    <source>
        <strain evidence="11">FatNI3</strain>
    </source>
</reference>
<organism evidence="11 12">
    <name type="scientific">Vallitalea pronyensis</name>
    <dbReference type="NCBI Taxonomy" id="1348613"/>
    <lineage>
        <taxon>Bacteria</taxon>
        <taxon>Bacillati</taxon>
        <taxon>Bacillota</taxon>
        <taxon>Clostridia</taxon>
        <taxon>Lachnospirales</taxon>
        <taxon>Vallitaleaceae</taxon>
        <taxon>Vallitalea</taxon>
    </lineage>
</organism>
<dbReference type="GO" id="GO:0016020">
    <property type="term" value="C:membrane"/>
    <property type="evidence" value="ECO:0007669"/>
    <property type="project" value="UniProtKB-SubCell"/>
</dbReference>
<dbReference type="SMART" id="SM00387">
    <property type="entry name" value="HATPase_c"/>
    <property type="match status" value="1"/>
</dbReference>
<dbReference type="CDD" id="cd06225">
    <property type="entry name" value="HAMP"/>
    <property type="match status" value="1"/>
</dbReference>
<evidence type="ECO:0000256" key="6">
    <source>
        <dbReference type="ARBA" id="ARBA00022777"/>
    </source>
</evidence>
<evidence type="ECO:0000313" key="12">
    <source>
        <dbReference type="Proteomes" id="UP000683246"/>
    </source>
</evidence>
<dbReference type="PANTHER" id="PTHR42713">
    <property type="entry name" value="HISTIDINE KINASE-RELATED"/>
    <property type="match status" value="1"/>
</dbReference>
<dbReference type="InterPro" id="IPR003660">
    <property type="entry name" value="HAMP_dom"/>
</dbReference>
<dbReference type="SUPFAM" id="SSF158472">
    <property type="entry name" value="HAMP domain-like"/>
    <property type="match status" value="1"/>
</dbReference>
<dbReference type="Gene3D" id="3.30.565.10">
    <property type="entry name" value="Histidine kinase-like ATPase, C-terminal domain"/>
    <property type="match status" value="1"/>
</dbReference>
<dbReference type="Pfam" id="PF02518">
    <property type="entry name" value="HATPase_c"/>
    <property type="match status" value="1"/>
</dbReference>
<evidence type="ECO:0000256" key="2">
    <source>
        <dbReference type="ARBA" id="ARBA00004370"/>
    </source>
</evidence>
<dbReference type="RefSeq" id="WP_212697670.1">
    <property type="nucleotide sequence ID" value="NZ_CP058649.1"/>
</dbReference>
<protein>
    <recommendedName>
        <fullName evidence="3">histidine kinase</fullName>
        <ecNumber evidence="3">2.7.13.3</ecNumber>
    </recommendedName>
</protein>
<dbReference type="InterPro" id="IPR003594">
    <property type="entry name" value="HATPase_dom"/>
</dbReference>
<feature type="transmembrane region" description="Helical" evidence="8">
    <location>
        <begin position="12"/>
        <end position="33"/>
    </location>
</feature>
<keyword evidence="8" id="KW-1133">Transmembrane helix</keyword>
<sequence>MAKHKIRNQLLMTLIFLTLIPVMIISIYIINVYSDSIIEVEEQSLARSQAQIQDNMAASIKKGMYMIGFLRKDKQIHDFLHGDVLEEANMPLLLNGYRHQVDYVLSINLWQGNVIYGSSDDSSYLDHAFLSSPIYQEVLRNNGLTMLSNYMPGHSPIISDKSEFIDTIHFMSRVHVGEEESGIIDVMMSSILFEEAVRNVDLGGGGYFYVMNEQHQVVYTPVASNALSKVNQTGYLTNSTPIKGTSWTLHVVKPINQVLSKINLLRNNLIKLFLVTIIVLVAIIAIFSNLIVRPIKTLQKLMKKVENGNLDVQYEETVNNEVHELGTGFNKMIREIKKLISQVKKEQQAKKIAEIGMLQSNIKPHFLYNTLETIRWMTKKYEADDIAETVNALATFFRVGLSKGKEMIPLEDELTHVASYLKIQKIRYKDILDYQIRVDDSLKSYKVLKLILQPFVENALYHGIKESGEKGTIVISGYLEGEYLYLTIEDDGQGMKEERLAKVVKDFSHYTDKTYVGYGMKNVHQRIQLVHGVDYGVQIKSEWGRGTKVTVRVPKSY</sequence>
<evidence type="ECO:0000313" key="11">
    <source>
        <dbReference type="EMBL" id="QUI22190.1"/>
    </source>
</evidence>
<dbReference type="InterPro" id="IPR010559">
    <property type="entry name" value="Sig_transdc_His_kin_internal"/>
</dbReference>
<proteinExistence type="predicted"/>
<dbReference type="SMART" id="SM00304">
    <property type="entry name" value="HAMP"/>
    <property type="match status" value="1"/>
</dbReference>
<accession>A0A8J8MIC7</accession>
<dbReference type="PROSITE" id="PS50885">
    <property type="entry name" value="HAMP"/>
    <property type="match status" value="1"/>
</dbReference>
<dbReference type="InterPro" id="IPR005467">
    <property type="entry name" value="His_kinase_dom"/>
</dbReference>
<dbReference type="PANTHER" id="PTHR42713:SF2">
    <property type="entry name" value="TWO-COMPONENT SENSOR KINASE YESM"/>
    <property type="match status" value="1"/>
</dbReference>
<dbReference type="SUPFAM" id="SSF55874">
    <property type="entry name" value="ATPase domain of HSP90 chaperone/DNA topoisomerase II/histidine kinase"/>
    <property type="match status" value="1"/>
</dbReference>
<dbReference type="AlphaFoldDB" id="A0A8J8MIC7"/>
<dbReference type="InterPro" id="IPR036890">
    <property type="entry name" value="HATPase_C_sf"/>
</dbReference>
<keyword evidence="12" id="KW-1185">Reference proteome</keyword>
<evidence type="ECO:0000259" key="9">
    <source>
        <dbReference type="PROSITE" id="PS50109"/>
    </source>
</evidence>
<dbReference type="PROSITE" id="PS50109">
    <property type="entry name" value="HIS_KIN"/>
    <property type="match status" value="1"/>
</dbReference>
<keyword evidence="5" id="KW-0808">Transferase</keyword>
<evidence type="ECO:0000256" key="7">
    <source>
        <dbReference type="ARBA" id="ARBA00023012"/>
    </source>
</evidence>
<evidence type="ECO:0000256" key="4">
    <source>
        <dbReference type="ARBA" id="ARBA00022553"/>
    </source>
</evidence>
<feature type="transmembrane region" description="Helical" evidence="8">
    <location>
        <begin position="269"/>
        <end position="292"/>
    </location>
</feature>
<keyword evidence="6 11" id="KW-0418">Kinase</keyword>
<keyword evidence="4" id="KW-0597">Phosphoprotein</keyword>
<dbReference type="InterPro" id="IPR051552">
    <property type="entry name" value="HptR"/>
</dbReference>
<feature type="domain" description="HAMP" evidence="10">
    <location>
        <begin position="289"/>
        <end position="341"/>
    </location>
</feature>
<comment type="catalytic activity">
    <reaction evidence="1">
        <text>ATP + protein L-histidine = ADP + protein N-phospho-L-histidine.</text>
        <dbReference type="EC" id="2.7.13.3"/>
    </reaction>
</comment>
<dbReference type="GO" id="GO:0000155">
    <property type="term" value="F:phosphorelay sensor kinase activity"/>
    <property type="evidence" value="ECO:0007669"/>
    <property type="project" value="InterPro"/>
</dbReference>
<gene>
    <name evidence="11" type="ORF">HZI73_07710</name>
</gene>
<dbReference type="EC" id="2.7.13.3" evidence="3"/>